<evidence type="ECO:0000313" key="7">
    <source>
        <dbReference type="EMBL" id="HIQ29890.1"/>
    </source>
</evidence>
<dbReference type="PROSITE" id="PS51686">
    <property type="entry name" value="SAM_MT_RSMB_NOP"/>
    <property type="match status" value="1"/>
</dbReference>
<evidence type="ECO:0000256" key="4">
    <source>
        <dbReference type="ARBA" id="ARBA00022691"/>
    </source>
</evidence>
<dbReference type="Proteomes" id="UP000608579">
    <property type="component" value="Unassembled WGS sequence"/>
</dbReference>
<dbReference type="GO" id="GO:0008757">
    <property type="term" value="F:S-adenosylmethionine-dependent methyltransferase activity"/>
    <property type="evidence" value="ECO:0007669"/>
    <property type="project" value="InterPro"/>
</dbReference>
<evidence type="ECO:0000313" key="8">
    <source>
        <dbReference type="Proteomes" id="UP000608579"/>
    </source>
</evidence>
<dbReference type="Pfam" id="PF01189">
    <property type="entry name" value="Methyltr_RsmB-F"/>
    <property type="match status" value="1"/>
</dbReference>
<dbReference type="Pfam" id="PF17125">
    <property type="entry name" value="Methyltr_RsmF_N"/>
    <property type="match status" value="1"/>
</dbReference>
<evidence type="ECO:0000256" key="3">
    <source>
        <dbReference type="ARBA" id="ARBA00022679"/>
    </source>
</evidence>
<evidence type="ECO:0000256" key="2">
    <source>
        <dbReference type="ARBA" id="ARBA00022603"/>
    </source>
</evidence>
<keyword evidence="4" id="KW-0949">S-adenosyl-L-methionine</keyword>
<dbReference type="CDD" id="cd02440">
    <property type="entry name" value="AdoMet_MTases"/>
    <property type="match status" value="1"/>
</dbReference>
<proteinExistence type="predicted"/>
<dbReference type="SUPFAM" id="SSF53335">
    <property type="entry name" value="S-adenosyl-L-methionine-dependent methyltransferases"/>
    <property type="match status" value="1"/>
</dbReference>
<organism evidence="7 8">
    <name type="scientific">Caldiarchaeum subterraneum</name>
    <dbReference type="NCBI Taxonomy" id="311458"/>
    <lineage>
        <taxon>Archaea</taxon>
        <taxon>Nitrososphaerota</taxon>
        <taxon>Candidatus Caldarchaeales</taxon>
        <taxon>Candidatus Caldarchaeaceae</taxon>
        <taxon>Candidatus Caldarchaeum</taxon>
    </lineage>
</organism>
<keyword evidence="5" id="KW-0694">RNA-binding</keyword>
<dbReference type="GO" id="GO:0006396">
    <property type="term" value="P:RNA processing"/>
    <property type="evidence" value="ECO:0007669"/>
    <property type="project" value="InterPro"/>
</dbReference>
<reference evidence="7" key="1">
    <citation type="journal article" date="2020" name="ISME J.">
        <title>Gammaproteobacteria mediating utilization of methyl-, sulfur- and petroleum organic compounds in deep ocean hydrothermal plumes.</title>
        <authorList>
            <person name="Zhou Z."/>
            <person name="Liu Y."/>
            <person name="Pan J."/>
            <person name="Cron B.R."/>
            <person name="Toner B.M."/>
            <person name="Anantharaman K."/>
            <person name="Breier J.A."/>
            <person name="Dick G.J."/>
            <person name="Li M."/>
        </authorList>
    </citation>
    <scope>NUCLEOTIDE SEQUENCE</scope>
    <source>
        <strain evidence="7">SZUA-1515</strain>
    </source>
</reference>
<dbReference type="PRINTS" id="PR02008">
    <property type="entry name" value="RCMTFAMILY"/>
</dbReference>
<sequence>MKNGIQFSEELLKLLSELPGVDFERLLESYNTPLPESIRINTLKTTPSECIEMLEENGFSLTKIPWTRYGYYVEPKDRIAETLEHMLGLVYMQGPVSMLVAEVLDVKHGDRVLDLCAAPGSKSTQIGQYLENSGALVANDISYERIKALSSNLQRCGVVNVIITLKDGRMFGRRYPDTFDKVLVDAPCSSLGIISRDWSIAKRWRGRISERMSRLQLGLITSGFDALKPGGTLVYATCTLHPLENEWVIDQLLERRSGKAKLLEIKIEGIKYSKPIVEWNGDFFHPEVSKCIRIYPYQSGAEGFFISKITKTWADYEA</sequence>
<dbReference type="InterPro" id="IPR031341">
    <property type="entry name" value="Methyltr_RsmF_N"/>
</dbReference>
<evidence type="ECO:0000259" key="6">
    <source>
        <dbReference type="PROSITE" id="PS51686"/>
    </source>
</evidence>
<dbReference type="PANTHER" id="PTHR22807">
    <property type="entry name" value="NOP2 YEAST -RELATED NOL1/NOP2/FMU SUN DOMAIN-CONTAINING"/>
    <property type="match status" value="1"/>
</dbReference>
<dbReference type="PANTHER" id="PTHR22807:SF30">
    <property type="entry name" value="28S RRNA (CYTOSINE(4447)-C(5))-METHYLTRANSFERASE-RELATED"/>
    <property type="match status" value="1"/>
</dbReference>
<dbReference type="GO" id="GO:0003723">
    <property type="term" value="F:RNA binding"/>
    <property type="evidence" value="ECO:0007669"/>
    <property type="project" value="UniProtKB-KW"/>
</dbReference>
<dbReference type="NCBIfam" id="TIGR00446">
    <property type="entry name" value="nop2p"/>
    <property type="match status" value="1"/>
</dbReference>
<dbReference type="GO" id="GO:0001510">
    <property type="term" value="P:RNA methylation"/>
    <property type="evidence" value="ECO:0007669"/>
    <property type="project" value="InterPro"/>
</dbReference>
<comment type="caution">
    <text evidence="7">The sequence shown here is derived from an EMBL/GenBank/DDBJ whole genome shotgun (WGS) entry which is preliminary data.</text>
</comment>
<dbReference type="InterPro" id="IPR001678">
    <property type="entry name" value="MeTrfase_RsmB-F_NOP2_dom"/>
</dbReference>
<dbReference type="InterPro" id="IPR029063">
    <property type="entry name" value="SAM-dependent_MTases_sf"/>
</dbReference>
<name>A0A832ZVY7_CALS0</name>
<dbReference type="InterPro" id="IPR023267">
    <property type="entry name" value="RCMT"/>
</dbReference>
<dbReference type="Gene3D" id="3.40.50.150">
    <property type="entry name" value="Vaccinia Virus protein VP39"/>
    <property type="match status" value="1"/>
</dbReference>
<dbReference type="InterPro" id="IPR011023">
    <property type="entry name" value="Nop2p"/>
</dbReference>
<keyword evidence="1" id="KW-0963">Cytoplasm</keyword>
<dbReference type="InterPro" id="IPR049560">
    <property type="entry name" value="MeTrfase_RsmB-F_NOP2_cat"/>
</dbReference>
<gene>
    <name evidence="7" type="ORF">EYH45_04930</name>
</gene>
<protein>
    <submittedName>
        <fullName evidence="7">RsmB/NOP family class I SAM-dependent RNA methyltransferase</fullName>
    </submittedName>
</protein>
<dbReference type="GO" id="GO:0008173">
    <property type="term" value="F:RNA methyltransferase activity"/>
    <property type="evidence" value="ECO:0007669"/>
    <property type="project" value="InterPro"/>
</dbReference>
<dbReference type="Gene3D" id="3.30.70.1170">
    <property type="entry name" value="Sun protein, domain 3"/>
    <property type="match status" value="1"/>
</dbReference>
<dbReference type="EMBL" id="DQVM01000095">
    <property type="protein sequence ID" value="HIQ29890.1"/>
    <property type="molecule type" value="Genomic_DNA"/>
</dbReference>
<accession>A0A832ZVY7</accession>
<feature type="domain" description="SAM-dependent MTase RsmB/NOP-type" evidence="6">
    <location>
        <begin position="26"/>
        <end position="312"/>
    </location>
</feature>
<evidence type="ECO:0000256" key="5">
    <source>
        <dbReference type="ARBA" id="ARBA00022884"/>
    </source>
</evidence>
<evidence type="ECO:0000256" key="1">
    <source>
        <dbReference type="ARBA" id="ARBA00022490"/>
    </source>
</evidence>
<dbReference type="AlphaFoldDB" id="A0A832ZVY7"/>
<keyword evidence="3 7" id="KW-0808">Transferase</keyword>
<keyword evidence="2 7" id="KW-0489">Methyltransferase</keyword>